<proteinExistence type="predicted"/>
<feature type="compositionally biased region" description="Basic and acidic residues" evidence="1">
    <location>
        <begin position="154"/>
        <end position="167"/>
    </location>
</feature>
<comment type="caution">
    <text evidence="2">The sequence shown here is derived from an EMBL/GenBank/DDBJ whole genome shotgun (WGS) entry which is preliminary data.</text>
</comment>
<evidence type="ECO:0008006" key="4">
    <source>
        <dbReference type="Google" id="ProtNLM"/>
    </source>
</evidence>
<sequence length="235" mass="26023">MKLGSSHTSSRTSIEEDYQPAQSTSRPMQSLRQRRFASENRNSLKAGDKESSETGGDGYAIWSRVATMASTLTVSVSKAWAANLTTSAGEETPPGQESRLTRVMKAYHLEKARDPSDLPPWLFDERERRRPAGHERTDAFAGRHERAQSVNDVSKARGLRDIYDAYRPEAPASRPSQRVFDDEPPPPSKTTDRLRALRDARRNAARAAPEPEGALAEATGDSRPRIGLPSGPRRL</sequence>
<evidence type="ECO:0000313" key="2">
    <source>
        <dbReference type="EMBL" id="GLB34992.1"/>
    </source>
</evidence>
<gene>
    <name evidence="2" type="ORF">LshimejAT787_0205570</name>
</gene>
<dbReference type="AlphaFoldDB" id="A0A9P3UJ29"/>
<dbReference type="OrthoDB" id="2683368at2759"/>
<accession>A0A9P3UJ29</accession>
<feature type="compositionally biased region" description="Low complexity" evidence="1">
    <location>
        <begin position="205"/>
        <end position="218"/>
    </location>
</feature>
<reference evidence="2" key="1">
    <citation type="submission" date="2022-07" db="EMBL/GenBank/DDBJ databases">
        <title>The genome of Lyophyllum shimeji provides insight into the initial evolution of ectomycorrhizal fungal genome.</title>
        <authorList>
            <person name="Kobayashi Y."/>
            <person name="Shibata T."/>
            <person name="Hirakawa H."/>
            <person name="Shigenobu S."/>
            <person name="Nishiyama T."/>
            <person name="Yamada A."/>
            <person name="Hasebe M."/>
            <person name="Kawaguchi M."/>
        </authorList>
    </citation>
    <scope>NUCLEOTIDE SEQUENCE</scope>
    <source>
        <strain evidence="2">AT787</strain>
    </source>
</reference>
<feature type="compositionally biased region" description="Basic and acidic residues" evidence="1">
    <location>
        <begin position="123"/>
        <end position="147"/>
    </location>
</feature>
<evidence type="ECO:0000313" key="3">
    <source>
        <dbReference type="Proteomes" id="UP001063166"/>
    </source>
</evidence>
<feature type="region of interest" description="Disordered" evidence="1">
    <location>
        <begin position="1"/>
        <end position="57"/>
    </location>
</feature>
<organism evidence="2 3">
    <name type="scientific">Lyophyllum shimeji</name>
    <name type="common">Hon-shimeji</name>
    <name type="synonym">Tricholoma shimeji</name>
    <dbReference type="NCBI Taxonomy" id="47721"/>
    <lineage>
        <taxon>Eukaryota</taxon>
        <taxon>Fungi</taxon>
        <taxon>Dikarya</taxon>
        <taxon>Basidiomycota</taxon>
        <taxon>Agaricomycotina</taxon>
        <taxon>Agaricomycetes</taxon>
        <taxon>Agaricomycetidae</taxon>
        <taxon>Agaricales</taxon>
        <taxon>Tricholomatineae</taxon>
        <taxon>Lyophyllaceae</taxon>
        <taxon>Lyophyllum</taxon>
    </lineage>
</organism>
<name>A0A9P3UJ29_LYOSH</name>
<evidence type="ECO:0000256" key="1">
    <source>
        <dbReference type="SAM" id="MobiDB-lite"/>
    </source>
</evidence>
<feature type="compositionally biased region" description="Polar residues" evidence="1">
    <location>
        <begin position="1"/>
        <end position="12"/>
    </location>
</feature>
<protein>
    <recommendedName>
        <fullName evidence="4">Mso1 N-terminal domain-containing protein</fullName>
    </recommendedName>
</protein>
<keyword evidence="3" id="KW-1185">Reference proteome</keyword>
<feature type="region of interest" description="Disordered" evidence="1">
    <location>
        <begin position="110"/>
        <end position="235"/>
    </location>
</feature>
<dbReference type="EMBL" id="BRPK01000002">
    <property type="protein sequence ID" value="GLB34992.1"/>
    <property type="molecule type" value="Genomic_DNA"/>
</dbReference>
<feature type="compositionally biased region" description="Polar residues" evidence="1">
    <location>
        <begin position="20"/>
        <end position="31"/>
    </location>
</feature>
<feature type="compositionally biased region" description="Basic and acidic residues" evidence="1">
    <location>
        <begin position="190"/>
        <end position="202"/>
    </location>
</feature>
<dbReference type="Proteomes" id="UP001063166">
    <property type="component" value="Unassembled WGS sequence"/>
</dbReference>